<evidence type="ECO:0000313" key="5">
    <source>
        <dbReference type="Proteomes" id="UP001447188"/>
    </source>
</evidence>
<feature type="region of interest" description="Disordered" evidence="2">
    <location>
        <begin position="406"/>
        <end position="510"/>
    </location>
</feature>
<dbReference type="Gene3D" id="2.60.40.10">
    <property type="entry name" value="Immunoglobulins"/>
    <property type="match status" value="1"/>
</dbReference>
<dbReference type="CDD" id="cd02859">
    <property type="entry name" value="E_set_AMPKbeta_like_N"/>
    <property type="match status" value="1"/>
</dbReference>
<protein>
    <submittedName>
        <fullName evidence="4">Cruciform DNA binding protein</fullName>
    </submittedName>
</protein>
<gene>
    <name evidence="4" type="primary">CRP1_2</name>
    <name evidence="4" type="ORF">Q9L58_006428</name>
</gene>
<feature type="compositionally biased region" description="Polar residues" evidence="2">
    <location>
        <begin position="435"/>
        <end position="444"/>
    </location>
</feature>
<reference evidence="4 5" key="1">
    <citation type="submission" date="2024-02" db="EMBL/GenBank/DDBJ databases">
        <title>Discinaceae phylogenomics.</title>
        <authorList>
            <person name="Dirks A.C."/>
            <person name="James T.Y."/>
        </authorList>
    </citation>
    <scope>NUCLEOTIDE SEQUENCE [LARGE SCALE GENOMIC DNA]</scope>
    <source>
        <strain evidence="4 5">ACD0624</strain>
    </source>
</reference>
<dbReference type="Proteomes" id="UP001447188">
    <property type="component" value="Unassembled WGS sequence"/>
</dbReference>
<comment type="similarity">
    <text evidence="1">Belongs to the CRP1/MDG1 family.</text>
</comment>
<evidence type="ECO:0000256" key="1">
    <source>
        <dbReference type="ARBA" id="ARBA00038216"/>
    </source>
</evidence>
<dbReference type="Pfam" id="PF16561">
    <property type="entry name" value="AMPK1_CBM"/>
    <property type="match status" value="1"/>
</dbReference>
<feature type="compositionally biased region" description="Basic and acidic residues" evidence="2">
    <location>
        <begin position="487"/>
        <end position="510"/>
    </location>
</feature>
<sequence>MTGFFTFKWSHPAGEVYVTGTFDNWGKSTKLEQEGDAFVARVELPIEKTLYKFVVDGNWVVDQSAPREFNDGIENNLLIPEDIVAEAPETDISAAIISSAAPDATTASLAADVPIEHSTISSVAPEFSTAVQAVSTPGPSDVPGGFLETPTAEITEPTPIAGEGQVFSVKPLPASDTPTNPFHLEPGEPVPHNEFAAADINRHVKLDEESYNRADASNLGFSPNGAPVLPEVVTPNVVREAEGRGVLDIPEVTANLIPESSLPITSFAVATAAQENQKTDIEPEALVVPEIVEPKKEETLTTSGDDQKLQTVGGIMAAAGIASASGELKDGTTSNVVPEIVRDSQREAHVGPEASAVEEAVEAKKEFEEEIKREVHQLTPVTLNAESGTAPEAAGITEAVELKKEVEQELAEQTKPTESLGGETLTVPSKAENGTALNGNGTSTKSDKSEKEIEANGNGTKSPKKSFENGDAGELKKSKRKSFFGSIKDRLFHTGTGAKDKGKAKGEISP</sequence>
<dbReference type="SUPFAM" id="SSF81296">
    <property type="entry name" value="E set domains"/>
    <property type="match status" value="1"/>
</dbReference>
<dbReference type="EMBL" id="JBBBZM010000089">
    <property type="protein sequence ID" value="KAL0634635.1"/>
    <property type="molecule type" value="Genomic_DNA"/>
</dbReference>
<proteinExistence type="inferred from homology"/>
<feature type="compositionally biased region" description="Basic and acidic residues" evidence="2">
    <location>
        <begin position="445"/>
        <end position="454"/>
    </location>
</feature>
<dbReference type="PANTHER" id="PTHR10343">
    <property type="entry name" value="5'-AMP-ACTIVATED PROTEIN KINASE , BETA SUBUNIT"/>
    <property type="match status" value="1"/>
</dbReference>
<dbReference type="InterPro" id="IPR014756">
    <property type="entry name" value="Ig_E-set"/>
</dbReference>
<accession>A0ABR3GFE3</accession>
<feature type="compositionally biased region" description="Basic and acidic residues" evidence="2">
    <location>
        <begin position="465"/>
        <end position="476"/>
    </location>
</feature>
<keyword evidence="5" id="KW-1185">Reference proteome</keyword>
<dbReference type="PANTHER" id="PTHR10343:SF81">
    <property type="entry name" value="CRUCIFORM DNA-RECOGNIZING PROTEIN 1-RELATED"/>
    <property type="match status" value="1"/>
</dbReference>
<dbReference type="InterPro" id="IPR050827">
    <property type="entry name" value="CRP1_MDG1_kinase"/>
</dbReference>
<dbReference type="InterPro" id="IPR013783">
    <property type="entry name" value="Ig-like_fold"/>
</dbReference>
<dbReference type="InterPro" id="IPR032640">
    <property type="entry name" value="AMPK1_CBM"/>
</dbReference>
<organism evidence="4 5">
    <name type="scientific">Discina gigas</name>
    <dbReference type="NCBI Taxonomy" id="1032678"/>
    <lineage>
        <taxon>Eukaryota</taxon>
        <taxon>Fungi</taxon>
        <taxon>Dikarya</taxon>
        <taxon>Ascomycota</taxon>
        <taxon>Pezizomycotina</taxon>
        <taxon>Pezizomycetes</taxon>
        <taxon>Pezizales</taxon>
        <taxon>Discinaceae</taxon>
        <taxon>Discina</taxon>
    </lineage>
</organism>
<evidence type="ECO:0000256" key="2">
    <source>
        <dbReference type="SAM" id="MobiDB-lite"/>
    </source>
</evidence>
<evidence type="ECO:0000313" key="4">
    <source>
        <dbReference type="EMBL" id="KAL0634635.1"/>
    </source>
</evidence>
<name>A0ABR3GFE3_9PEZI</name>
<evidence type="ECO:0000259" key="3">
    <source>
        <dbReference type="Pfam" id="PF16561"/>
    </source>
</evidence>
<comment type="caution">
    <text evidence="4">The sequence shown here is derived from an EMBL/GenBank/DDBJ whole genome shotgun (WGS) entry which is preliminary data.</text>
</comment>
<feature type="domain" description="AMP-activated protein kinase glycogen-binding" evidence="3">
    <location>
        <begin position="6"/>
        <end position="77"/>
    </location>
</feature>